<sequence>MRHGSSFVNVGDDIFEAANMTDEMLGGITSNKVEMALKAPEVTSLEGEDSGSEDSLDSLDIQLLHANLQKKYEQHHPKGGGRGGESEPERNVLGEGEDAAFFSAPRYLSGGVSSGVPSSRASSRESSRSNLGAQGYSAIYNNRKR</sequence>
<proteinExistence type="predicted"/>
<dbReference type="AlphaFoldDB" id="A0A9W7ETN2"/>
<feature type="region of interest" description="Disordered" evidence="1">
    <location>
        <begin position="67"/>
        <end position="145"/>
    </location>
</feature>
<name>A0A9W7ETN2_9STRA</name>
<gene>
    <name evidence="2" type="ORF">TL16_g12010</name>
</gene>
<comment type="caution">
    <text evidence="2">The sequence shown here is derived from an EMBL/GenBank/DDBJ whole genome shotgun (WGS) entry which is preliminary data.</text>
</comment>
<reference evidence="3" key="1">
    <citation type="journal article" date="2023" name="Commun. Biol.">
        <title>Genome analysis of Parmales, the sister group of diatoms, reveals the evolutionary specialization of diatoms from phago-mixotrophs to photoautotrophs.</title>
        <authorList>
            <person name="Ban H."/>
            <person name="Sato S."/>
            <person name="Yoshikawa S."/>
            <person name="Yamada K."/>
            <person name="Nakamura Y."/>
            <person name="Ichinomiya M."/>
            <person name="Sato N."/>
            <person name="Blanc-Mathieu R."/>
            <person name="Endo H."/>
            <person name="Kuwata A."/>
            <person name="Ogata H."/>
        </authorList>
    </citation>
    <scope>NUCLEOTIDE SEQUENCE [LARGE SCALE GENOMIC DNA]</scope>
</reference>
<organism evidence="2 3">
    <name type="scientific">Triparma laevis f. inornata</name>
    <dbReference type="NCBI Taxonomy" id="1714386"/>
    <lineage>
        <taxon>Eukaryota</taxon>
        <taxon>Sar</taxon>
        <taxon>Stramenopiles</taxon>
        <taxon>Ochrophyta</taxon>
        <taxon>Bolidophyceae</taxon>
        <taxon>Parmales</taxon>
        <taxon>Triparmaceae</taxon>
        <taxon>Triparma</taxon>
    </lineage>
</organism>
<dbReference type="EMBL" id="BLQM01000468">
    <property type="protein sequence ID" value="GMH91278.1"/>
    <property type="molecule type" value="Genomic_DNA"/>
</dbReference>
<evidence type="ECO:0000313" key="3">
    <source>
        <dbReference type="Proteomes" id="UP001162640"/>
    </source>
</evidence>
<accession>A0A9W7ETN2</accession>
<protein>
    <submittedName>
        <fullName evidence="2">Uncharacterized protein</fullName>
    </submittedName>
</protein>
<dbReference type="Proteomes" id="UP001162640">
    <property type="component" value="Unassembled WGS sequence"/>
</dbReference>
<evidence type="ECO:0000256" key="1">
    <source>
        <dbReference type="SAM" id="MobiDB-lite"/>
    </source>
</evidence>
<evidence type="ECO:0000313" key="2">
    <source>
        <dbReference type="EMBL" id="GMH91278.1"/>
    </source>
</evidence>
<feature type="compositionally biased region" description="Low complexity" evidence="1">
    <location>
        <begin position="109"/>
        <end position="121"/>
    </location>
</feature>
<feature type="region of interest" description="Disordered" evidence="1">
    <location>
        <begin position="40"/>
        <end position="59"/>
    </location>
</feature>
<feature type="compositionally biased region" description="Acidic residues" evidence="1">
    <location>
        <begin position="46"/>
        <end position="57"/>
    </location>
</feature>